<protein>
    <submittedName>
        <fullName evidence="1">YheC/YheD family protein</fullName>
    </submittedName>
</protein>
<dbReference type="AlphaFoldDB" id="A0A9J6Z9U4"/>
<accession>A0A9J6Z9U4</accession>
<organism evidence="1 2">
    <name type="scientific">Candidatus Pristimantibacillus lignocellulolyticus</name>
    <dbReference type="NCBI Taxonomy" id="2994561"/>
    <lineage>
        <taxon>Bacteria</taxon>
        <taxon>Bacillati</taxon>
        <taxon>Bacillota</taxon>
        <taxon>Bacilli</taxon>
        <taxon>Bacillales</taxon>
        <taxon>Paenibacillaceae</taxon>
        <taxon>Candidatus Pristimantibacillus</taxon>
    </lineage>
</organism>
<dbReference type="KEGG" id="plig:NAG76_13330"/>
<dbReference type="Proteomes" id="UP001056756">
    <property type="component" value="Chromosome"/>
</dbReference>
<dbReference type="Pfam" id="PF14398">
    <property type="entry name" value="ATPgrasp_YheCD"/>
    <property type="match status" value="1"/>
</dbReference>
<dbReference type="InterPro" id="IPR026838">
    <property type="entry name" value="YheC/D"/>
</dbReference>
<reference evidence="1" key="1">
    <citation type="submission" date="2022-05" db="EMBL/GenBank/DDBJ databases">
        <title>Novel bacterial taxa in a minimal lignocellulolytic consortium and its capacity to transform plastics disclosed by genome-resolved metagenomics.</title>
        <authorList>
            <person name="Rodriguez C.A.D."/>
            <person name="Diaz-Garcia L."/>
            <person name="Herrera K."/>
            <person name="Tarazona N.A."/>
            <person name="Sproer C."/>
            <person name="Overmann J."/>
            <person name="Jimenez D.J."/>
        </authorList>
    </citation>
    <scope>NUCLEOTIDE SEQUENCE</scope>
    <source>
        <strain evidence="1">MAG5</strain>
    </source>
</reference>
<evidence type="ECO:0000313" key="2">
    <source>
        <dbReference type="Proteomes" id="UP001056756"/>
    </source>
</evidence>
<dbReference type="SUPFAM" id="SSF56059">
    <property type="entry name" value="Glutathione synthetase ATP-binding domain-like"/>
    <property type="match status" value="1"/>
</dbReference>
<gene>
    <name evidence="1" type="ORF">NAG76_13330</name>
</gene>
<dbReference type="EMBL" id="CP097899">
    <property type="protein sequence ID" value="URN92826.1"/>
    <property type="molecule type" value="Genomic_DNA"/>
</dbReference>
<dbReference type="Gene3D" id="3.30.470.20">
    <property type="entry name" value="ATP-grasp fold, B domain"/>
    <property type="match status" value="1"/>
</dbReference>
<evidence type="ECO:0000313" key="1">
    <source>
        <dbReference type="EMBL" id="URN92826.1"/>
    </source>
</evidence>
<sequence length="480" mass="54412">MLKSKFIVPIHIVDHIAQDSVYISELIMKDQKIPKAQPITIQFGVHSHAVKVLPNQKNQGLFIHPKLAQLLGIPLFSSKPMHFNIQYMSKLTTIKIGPLISVLINKETPEDMNKPFGVISSFCRELSEACYAIGAIVYFFTPSSIPLNGTFINGWILDGEWKKKSLPLAEIIYNRLPTRQIENQAPVQRLFTQTAKNHNIFIFNERFLDKHDVFHTLQDDESIKHYLPESLLLEDFSTLKYMINKYNVVYVKPVQGSLGRGIFRITSLDIQKKFTLEKASSPSQKPLKFSTLTNLYRAFKSNLSHKQYQIQQGLSVIQVGRSPVDFRALVQKNSKGGWSITSIVARTAGNERFVANLARGGSIDTVTNTLPRTNLPQHLNTEDMLLALKRAAIAISEAIDRNIDAHFGELGVDLAIDVQGKVWLIEVNSKPSKNDNTPLRENKIRPSVRKVVSYAKYLTGFKEGRKSHGSRRIRRGRRKN</sequence>
<name>A0A9J6Z9U4_9BACL</name>
<proteinExistence type="predicted"/>